<evidence type="ECO:0000313" key="6">
    <source>
        <dbReference type="Proteomes" id="UP001168552"/>
    </source>
</evidence>
<evidence type="ECO:0000313" key="5">
    <source>
        <dbReference type="EMBL" id="MDN4164032.1"/>
    </source>
</evidence>
<gene>
    <name evidence="5" type="ORF">QWY31_00885</name>
</gene>
<dbReference type="InterPro" id="IPR000835">
    <property type="entry name" value="HTH_MarR-typ"/>
</dbReference>
<name>A0ABT8F0Q9_9BACT</name>
<dbReference type="InterPro" id="IPR036388">
    <property type="entry name" value="WH-like_DNA-bd_sf"/>
</dbReference>
<dbReference type="PRINTS" id="PR00598">
    <property type="entry name" value="HTHMARR"/>
</dbReference>
<evidence type="ECO:0000256" key="2">
    <source>
        <dbReference type="ARBA" id="ARBA00023125"/>
    </source>
</evidence>
<dbReference type="SUPFAM" id="SSF46785">
    <property type="entry name" value="Winged helix' DNA-binding domain"/>
    <property type="match status" value="1"/>
</dbReference>
<evidence type="ECO:0000256" key="1">
    <source>
        <dbReference type="ARBA" id="ARBA00023015"/>
    </source>
</evidence>
<dbReference type="RefSeq" id="WP_320002560.1">
    <property type="nucleotide sequence ID" value="NZ_JAUHJS010000001.1"/>
</dbReference>
<keyword evidence="2" id="KW-0238">DNA-binding</keyword>
<protein>
    <submittedName>
        <fullName evidence="5">MarR family transcriptional regulator</fullName>
    </submittedName>
</protein>
<dbReference type="PANTHER" id="PTHR33164:SF101">
    <property type="entry name" value="TRANSCRIPTIONAL REPRESSOR MPRA"/>
    <property type="match status" value="1"/>
</dbReference>
<feature type="domain" description="HTH marR-type" evidence="4">
    <location>
        <begin position="1"/>
        <end position="149"/>
    </location>
</feature>
<dbReference type="Pfam" id="PF01047">
    <property type="entry name" value="MarR"/>
    <property type="match status" value="1"/>
</dbReference>
<sequence>MRIEEEIKQKKFKSPYHKAALNVLFTASWINGKNNALLKPYSISPQQYNVMRILRGQHPKPVSVTMIQARMLDKSSNASRLVDKLLKQELIMRAVCENDRRQVEISLTDKGMLILGEIDEKMDKTENHLAKLSPDEAMMLSYLLDKLRG</sequence>
<accession>A0ABT8F0Q9</accession>
<keyword evidence="6" id="KW-1185">Reference proteome</keyword>
<proteinExistence type="predicted"/>
<keyword evidence="3" id="KW-0804">Transcription</keyword>
<organism evidence="5 6">
    <name type="scientific">Shiella aurantiaca</name>
    <dbReference type="NCBI Taxonomy" id="3058365"/>
    <lineage>
        <taxon>Bacteria</taxon>
        <taxon>Pseudomonadati</taxon>
        <taxon>Bacteroidota</taxon>
        <taxon>Cytophagia</taxon>
        <taxon>Cytophagales</taxon>
        <taxon>Shiellaceae</taxon>
        <taxon>Shiella</taxon>
    </lineage>
</organism>
<dbReference type="PANTHER" id="PTHR33164">
    <property type="entry name" value="TRANSCRIPTIONAL REGULATOR, MARR FAMILY"/>
    <property type="match status" value="1"/>
</dbReference>
<dbReference type="InterPro" id="IPR036390">
    <property type="entry name" value="WH_DNA-bd_sf"/>
</dbReference>
<dbReference type="PROSITE" id="PS01117">
    <property type="entry name" value="HTH_MARR_1"/>
    <property type="match status" value="1"/>
</dbReference>
<dbReference type="SMART" id="SM00347">
    <property type="entry name" value="HTH_MARR"/>
    <property type="match status" value="1"/>
</dbReference>
<dbReference type="PROSITE" id="PS50995">
    <property type="entry name" value="HTH_MARR_2"/>
    <property type="match status" value="1"/>
</dbReference>
<keyword evidence="1" id="KW-0805">Transcription regulation</keyword>
<dbReference type="InterPro" id="IPR039422">
    <property type="entry name" value="MarR/SlyA-like"/>
</dbReference>
<dbReference type="InterPro" id="IPR023187">
    <property type="entry name" value="Tscrpt_reg_MarR-type_CS"/>
</dbReference>
<evidence type="ECO:0000256" key="3">
    <source>
        <dbReference type="ARBA" id="ARBA00023163"/>
    </source>
</evidence>
<dbReference type="EMBL" id="JAUHJS010000001">
    <property type="protein sequence ID" value="MDN4164032.1"/>
    <property type="molecule type" value="Genomic_DNA"/>
</dbReference>
<dbReference type="Gene3D" id="1.10.10.10">
    <property type="entry name" value="Winged helix-like DNA-binding domain superfamily/Winged helix DNA-binding domain"/>
    <property type="match status" value="1"/>
</dbReference>
<dbReference type="Proteomes" id="UP001168552">
    <property type="component" value="Unassembled WGS sequence"/>
</dbReference>
<evidence type="ECO:0000259" key="4">
    <source>
        <dbReference type="PROSITE" id="PS50995"/>
    </source>
</evidence>
<comment type="caution">
    <text evidence="5">The sequence shown here is derived from an EMBL/GenBank/DDBJ whole genome shotgun (WGS) entry which is preliminary data.</text>
</comment>
<reference evidence="5" key="1">
    <citation type="submission" date="2023-06" db="EMBL/GenBank/DDBJ databases">
        <title>Cytophagales bacterium Strain LB-30, isolated from soil.</title>
        <authorList>
            <person name="Liu B."/>
        </authorList>
    </citation>
    <scope>NUCLEOTIDE SEQUENCE</scope>
    <source>
        <strain evidence="5">LB-30</strain>
    </source>
</reference>